<feature type="compositionally biased region" description="Basic and acidic residues" evidence="1">
    <location>
        <begin position="10"/>
        <end position="32"/>
    </location>
</feature>
<evidence type="ECO:0000256" key="1">
    <source>
        <dbReference type="SAM" id="MobiDB-lite"/>
    </source>
</evidence>
<protein>
    <submittedName>
        <fullName evidence="2">Uncharacterized protein</fullName>
    </submittedName>
</protein>
<name>A0A455T8A1_9CHLR</name>
<dbReference type="EMBL" id="AP019377">
    <property type="protein sequence ID" value="BBH95684.1"/>
    <property type="molecule type" value="Genomic_DNA"/>
</dbReference>
<accession>A0A455T8A1</accession>
<feature type="region of interest" description="Disordered" evidence="1">
    <location>
        <begin position="1"/>
        <end position="90"/>
    </location>
</feature>
<gene>
    <name evidence="2" type="ORF">KTA_38830</name>
</gene>
<feature type="compositionally biased region" description="Basic and acidic residues" evidence="1">
    <location>
        <begin position="40"/>
        <end position="83"/>
    </location>
</feature>
<evidence type="ECO:0000313" key="2">
    <source>
        <dbReference type="EMBL" id="BBH95684.1"/>
    </source>
</evidence>
<organism evidence="2">
    <name type="scientific">Thermogemmatispora argillosa</name>
    <dbReference type="NCBI Taxonomy" id="2045280"/>
    <lineage>
        <taxon>Bacteria</taxon>
        <taxon>Bacillati</taxon>
        <taxon>Chloroflexota</taxon>
        <taxon>Ktedonobacteria</taxon>
        <taxon>Thermogemmatisporales</taxon>
        <taxon>Thermogemmatisporaceae</taxon>
        <taxon>Thermogemmatispora</taxon>
    </lineage>
</organism>
<dbReference type="AlphaFoldDB" id="A0A455T8A1"/>
<reference evidence="2" key="1">
    <citation type="submission" date="2018-12" db="EMBL/GenBank/DDBJ databases">
        <title>Novel natural products biosynthetic potential of the class Ktedonobacteria.</title>
        <authorList>
            <person name="Zheng Y."/>
            <person name="Saitou A."/>
            <person name="Wang C.M."/>
            <person name="Toyoda A."/>
            <person name="Minakuchi Y."/>
            <person name="Sekiguchi Y."/>
            <person name="Ueda K."/>
            <person name="Takano H."/>
            <person name="Sakai Y."/>
            <person name="Yokota A."/>
            <person name="Yabe S."/>
        </authorList>
    </citation>
    <scope>NUCLEOTIDE SEQUENCE</scope>
    <source>
        <strain evidence="2">A3-2</strain>
    </source>
</reference>
<sequence length="90" mass="9829">MATGLTGAAPDRRRTQRGEARAESAQKEKRGAWAEGQEPASRKNEGAADEKAKSEGRKYLDALGDHETDDAREQKEANDKRNDGSCTLLI</sequence>
<proteinExistence type="predicted"/>